<dbReference type="GO" id="GO:0046938">
    <property type="term" value="P:phytochelatin biosynthetic process"/>
    <property type="evidence" value="ECO:0007669"/>
    <property type="project" value="InterPro"/>
</dbReference>
<feature type="non-terminal residue" evidence="6">
    <location>
        <position position="386"/>
    </location>
</feature>
<dbReference type="AlphaFoldDB" id="A0A267EE50"/>
<evidence type="ECO:0000256" key="3">
    <source>
        <dbReference type="ARBA" id="ARBA00022679"/>
    </source>
</evidence>
<keyword evidence="4" id="KW-0479">Metal-binding</keyword>
<evidence type="ECO:0000256" key="2">
    <source>
        <dbReference type="ARBA" id="ARBA00022539"/>
    </source>
</evidence>
<dbReference type="InterPro" id="IPR038156">
    <property type="entry name" value="PCS_N_sf"/>
</dbReference>
<evidence type="ECO:0000259" key="5">
    <source>
        <dbReference type="PROSITE" id="PS51443"/>
    </source>
</evidence>
<evidence type="ECO:0000313" key="6">
    <source>
        <dbReference type="EMBL" id="PAA59164.1"/>
    </source>
</evidence>
<dbReference type="SUPFAM" id="SSF54001">
    <property type="entry name" value="Cysteine proteinases"/>
    <property type="match status" value="1"/>
</dbReference>
<dbReference type="GO" id="GO:0016756">
    <property type="term" value="F:glutathione gamma-glutamylcysteinyltransferase activity"/>
    <property type="evidence" value="ECO:0007669"/>
    <property type="project" value="UniProtKB-EC"/>
</dbReference>
<accession>A0A267EE50</accession>
<dbReference type="FunFam" id="3.90.70.30:FF:000001">
    <property type="entry name" value="Glutathione gamma-glutamylcysteinyltransferase 1"/>
    <property type="match status" value="1"/>
</dbReference>
<dbReference type="Proteomes" id="UP000215902">
    <property type="component" value="Unassembled WGS sequence"/>
</dbReference>
<keyword evidence="3" id="KW-0808">Transferase</keyword>
<dbReference type="GO" id="GO:0098849">
    <property type="term" value="P:cellular detoxification of cadmium ion"/>
    <property type="evidence" value="ECO:0007669"/>
    <property type="project" value="TreeGrafter"/>
</dbReference>
<sequence length="386" mass="42337">SYYKPPMDRKSNSMLHLLQRERPPPATATSPSQFYRRPLPSNCIAFSSAEGKAIFQEALKTGNMEGYFRLASQFVTQDHPAYCGLATLVMCLNSLEVDPGRVWKGPWRWFHEEMLDCCVPLSKVRSSGITMSEFICLAECNSLQVEQLVVATEAASIEEFERAAQVCSQSEEKILVVSYGRQGLDQTGDGHFAPIGGYHPERRLLLVMDTARFKYPAHWVPLERMWTALHYPDPVTGHPRGYCILTRAFGSAPAPRIFRISRRFLAAVMATRRPGVDDLRCPTDAASASKLQAASAGRASLLRLVEAFGNWLEQTRDAADGAKSPAADSDADVDANATSDTDWLATFAAAAGHLRGLCETLRLRELPIGPQFDAQLVAEAAAAAAA</sequence>
<dbReference type="PROSITE" id="PS51443">
    <property type="entry name" value="PCS"/>
    <property type="match status" value="1"/>
</dbReference>
<evidence type="ECO:0000256" key="4">
    <source>
        <dbReference type="ARBA" id="ARBA00022723"/>
    </source>
</evidence>
<evidence type="ECO:0000256" key="1">
    <source>
        <dbReference type="ARBA" id="ARBA00012468"/>
    </source>
</evidence>
<dbReference type="STRING" id="282301.A0A267EE50"/>
<dbReference type="InterPro" id="IPR040409">
    <property type="entry name" value="PCS-like"/>
</dbReference>
<reference evidence="6 7" key="1">
    <citation type="submission" date="2017-06" db="EMBL/GenBank/DDBJ databases">
        <title>A platform for efficient transgenesis in Macrostomum lignano, a flatworm model organism for stem cell research.</title>
        <authorList>
            <person name="Berezikov E."/>
        </authorList>
    </citation>
    <scope>NUCLEOTIDE SEQUENCE [LARGE SCALE GENOMIC DNA]</scope>
    <source>
        <strain evidence="6">DV1</strain>
        <tissue evidence="6">Whole organism</tissue>
    </source>
</reference>
<gene>
    <name evidence="6" type="ORF">BOX15_Mlig020492g2</name>
</gene>
<keyword evidence="2" id="KW-0104">Cadmium</keyword>
<comment type="caution">
    <text evidence="6">The sequence shown here is derived from an EMBL/GenBank/DDBJ whole genome shotgun (WGS) entry which is preliminary data.</text>
</comment>
<organism evidence="6 7">
    <name type="scientific">Macrostomum lignano</name>
    <dbReference type="NCBI Taxonomy" id="282301"/>
    <lineage>
        <taxon>Eukaryota</taxon>
        <taxon>Metazoa</taxon>
        <taxon>Spiralia</taxon>
        <taxon>Lophotrochozoa</taxon>
        <taxon>Platyhelminthes</taxon>
        <taxon>Rhabditophora</taxon>
        <taxon>Macrostomorpha</taxon>
        <taxon>Macrostomida</taxon>
        <taxon>Macrostomidae</taxon>
        <taxon>Macrostomum</taxon>
    </lineage>
</organism>
<feature type="domain" description="Peptidase C83" evidence="5">
    <location>
        <begin position="29"/>
        <end position="250"/>
    </location>
</feature>
<dbReference type="EMBL" id="NIVC01002291">
    <property type="protein sequence ID" value="PAA59164.1"/>
    <property type="molecule type" value="Genomic_DNA"/>
</dbReference>
<proteinExistence type="predicted"/>
<name>A0A267EE50_9PLAT</name>
<dbReference type="GO" id="GO:0046872">
    <property type="term" value="F:metal ion binding"/>
    <property type="evidence" value="ECO:0007669"/>
    <property type="project" value="UniProtKB-KW"/>
</dbReference>
<dbReference type="PANTHER" id="PTHR33447">
    <property type="entry name" value="GLUTATHIONE GAMMA-GLUTAMYLCYSTEINYLTRANSFERASE"/>
    <property type="match status" value="1"/>
</dbReference>
<protein>
    <recommendedName>
        <fullName evidence="1">glutathione gamma-glutamylcysteinyltransferase</fullName>
        <ecNumber evidence="1">2.3.2.15</ecNumber>
    </recommendedName>
</protein>
<dbReference type="Pfam" id="PF05023">
    <property type="entry name" value="Phytochelatin"/>
    <property type="match status" value="1"/>
</dbReference>
<dbReference type="OrthoDB" id="448954at2759"/>
<feature type="non-terminal residue" evidence="6">
    <location>
        <position position="1"/>
    </location>
</feature>
<evidence type="ECO:0000313" key="7">
    <source>
        <dbReference type="Proteomes" id="UP000215902"/>
    </source>
</evidence>
<keyword evidence="7" id="KW-1185">Reference proteome</keyword>
<dbReference type="GO" id="GO:0010273">
    <property type="term" value="P:detoxification of copper ion"/>
    <property type="evidence" value="ECO:0007669"/>
    <property type="project" value="TreeGrafter"/>
</dbReference>
<dbReference type="InterPro" id="IPR038765">
    <property type="entry name" value="Papain-like_cys_pep_sf"/>
</dbReference>
<dbReference type="EC" id="2.3.2.15" evidence="1"/>
<dbReference type="Gene3D" id="3.90.70.30">
    <property type="entry name" value="Phytochelatin synthase, N-terminal domain"/>
    <property type="match status" value="1"/>
</dbReference>
<dbReference type="PANTHER" id="PTHR33447:SF2">
    <property type="entry name" value="GLUTATHIONE GAMMA-GLUTAMYLCYSTEINYLTRANSFERASE"/>
    <property type="match status" value="1"/>
</dbReference>
<dbReference type="InterPro" id="IPR007719">
    <property type="entry name" value="PCS_N"/>
</dbReference>